<protein>
    <submittedName>
        <fullName evidence="1">Uncharacterized protein</fullName>
    </submittedName>
</protein>
<name>A0A9D7E2P6_9PROT</name>
<dbReference type="AlphaFoldDB" id="A0A9D7E2P6"/>
<dbReference type="Proteomes" id="UP000807785">
    <property type="component" value="Unassembled WGS sequence"/>
</dbReference>
<accession>A0A9D7E2P6</accession>
<evidence type="ECO:0000313" key="1">
    <source>
        <dbReference type="EMBL" id="MBK6973009.1"/>
    </source>
</evidence>
<evidence type="ECO:0000313" key="2">
    <source>
        <dbReference type="Proteomes" id="UP000807785"/>
    </source>
</evidence>
<comment type="caution">
    <text evidence="1">The sequence shown here is derived from an EMBL/GenBank/DDBJ whole genome shotgun (WGS) entry which is preliminary data.</text>
</comment>
<proteinExistence type="predicted"/>
<dbReference type="EMBL" id="JADJEV010000003">
    <property type="protein sequence ID" value="MBK6973009.1"/>
    <property type="molecule type" value="Genomic_DNA"/>
</dbReference>
<sequence>MKVDSEGRKGTEMEIKASIVSEATRRDAGALESCKQRKFAPAPIWTEAMLAALKYGVKGGKCNAFFADLGLFTMYEAHQLARQSRCGNN</sequence>
<organism evidence="1 2">
    <name type="scientific">Candidatus Methylophosphatis roskildensis</name>
    <dbReference type="NCBI Taxonomy" id="2899263"/>
    <lineage>
        <taxon>Bacteria</taxon>
        <taxon>Pseudomonadati</taxon>
        <taxon>Pseudomonadota</taxon>
        <taxon>Betaproteobacteria</taxon>
        <taxon>Nitrosomonadales</taxon>
        <taxon>Sterolibacteriaceae</taxon>
        <taxon>Candidatus Methylophosphatis</taxon>
    </lineage>
</organism>
<reference evidence="1" key="1">
    <citation type="submission" date="2020-10" db="EMBL/GenBank/DDBJ databases">
        <title>Connecting structure to function with the recovery of over 1000 high-quality activated sludge metagenome-assembled genomes encoding full-length rRNA genes using long-read sequencing.</title>
        <authorList>
            <person name="Singleton C.M."/>
            <person name="Petriglieri F."/>
            <person name="Kristensen J.M."/>
            <person name="Kirkegaard R.H."/>
            <person name="Michaelsen T.Y."/>
            <person name="Andersen M.H."/>
            <person name="Karst S.M."/>
            <person name="Dueholm M.S."/>
            <person name="Nielsen P.H."/>
            <person name="Albertsen M."/>
        </authorList>
    </citation>
    <scope>NUCLEOTIDE SEQUENCE</scope>
    <source>
        <strain evidence="1">Bjer_18-Q3-R1-45_BAT3C.347</strain>
    </source>
</reference>
<gene>
    <name evidence="1" type="ORF">IPH26_08665</name>
</gene>